<dbReference type="EMBL" id="JOKG01000001">
    <property type="protein sequence ID" value="KEQ15552.1"/>
    <property type="molecule type" value="Genomic_DNA"/>
</dbReference>
<evidence type="ECO:0000313" key="2">
    <source>
        <dbReference type="Proteomes" id="UP000028006"/>
    </source>
</evidence>
<accession>A0A081NAS9</accession>
<gene>
    <name evidence="1" type="ORF">GZ77_02745</name>
</gene>
<name>A0A081NAS9_9GAMM</name>
<dbReference type="AlphaFoldDB" id="A0A081NAS9"/>
<comment type="caution">
    <text evidence="1">The sequence shown here is derived from an EMBL/GenBank/DDBJ whole genome shotgun (WGS) entry which is preliminary data.</text>
</comment>
<evidence type="ECO:0000313" key="1">
    <source>
        <dbReference type="EMBL" id="KEQ15552.1"/>
    </source>
</evidence>
<reference evidence="1 2" key="1">
    <citation type="submission" date="2014-06" db="EMBL/GenBank/DDBJ databases">
        <title>Whole Genome Sequences of Three Symbiotic Endozoicomonas Bacteria.</title>
        <authorList>
            <person name="Neave M.J."/>
            <person name="Apprill A."/>
            <person name="Voolstra C.R."/>
        </authorList>
    </citation>
    <scope>NUCLEOTIDE SEQUENCE [LARGE SCALE GENOMIC DNA]</scope>
    <source>
        <strain evidence="1 2">LMG 24815</strain>
    </source>
</reference>
<dbReference type="RefSeq" id="WP_034872834.1">
    <property type="nucleotide sequence ID" value="NZ_JOKG01000001.1"/>
</dbReference>
<dbReference type="GO" id="GO:0016829">
    <property type="term" value="F:lyase activity"/>
    <property type="evidence" value="ECO:0007669"/>
    <property type="project" value="InterPro"/>
</dbReference>
<dbReference type="SUPFAM" id="SSF160104">
    <property type="entry name" value="Acetoacetate decarboxylase-like"/>
    <property type="match status" value="1"/>
</dbReference>
<dbReference type="InterPro" id="IPR023375">
    <property type="entry name" value="ADC_dom_sf"/>
</dbReference>
<organism evidence="1 2">
    <name type="scientific">Endozoicomonas montiporae</name>
    <dbReference type="NCBI Taxonomy" id="1027273"/>
    <lineage>
        <taxon>Bacteria</taxon>
        <taxon>Pseudomonadati</taxon>
        <taxon>Pseudomonadota</taxon>
        <taxon>Gammaproteobacteria</taxon>
        <taxon>Oceanospirillales</taxon>
        <taxon>Endozoicomonadaceae</taxon>
        <taxon>Endozoicomonas</taxon>
    </lineage>
</organism>
<dbReference type="Gene3D" id="2.40.400.10">
    <property type="entry name" value="Acetoacetate decarboxylase-like"/>
    <property type="match status" value="1"/>
</dbReference>
<dbReference type="InterPro" id="IPR010451">
    <property type="entry name" value="Acetoacetate_decarboxylase"/>
</dbReference>
<keyword evidence="2" id="KW-1185">Reference proteome</keyword>
<proteinExistence type="predicted"/>
<protein>
    <submittedName>
        <fullName evidence="1">Acetoacetate decarboxylase</fullName>
    </submittedName>
</protein>
<dbReference type="eggNOG" id="COG4689">
    <property type="taxonomic scope" value="Bacteria"/>
</dbReference>
<dbReference type="Pfam" id="PF06314">
    <property type="entry name" value="ADC"/>
    <property type="match status" value="1"/>
</dbReference>
<dbReference type="Proteomes" id="UP000028006">
    <property type="component" value="Unassembled WGS sequence"/>
</dbReference>
<sequence>MSNVPQSNPGEILNWPMLKIQYQTTPEAIAKLLPPGIDAGQSPTVYLTVYNFPILNEPEYGVVVSVAANCDGVEGEYTLLVGIDQEAPVIRCQERWGQPKYVAQVEYYRMIDKVAAKATHAGYTFLEFEGKITGPDDNLEGFDTNEFWTKYSRSFDMSEGKYDLPPRVIRVHSQYGTAYKEKVEGTLTLRESPWDPIATLLPVTSKPEAHLWTPIFKGRQYLEHKHLDGAAFWPYSETISGSRWPGEGGGPLKS</sequence>